<keyword evidence="3 8" id="KW-0808">Transferase</keyword>
<dbReference type="RefSeq" id="WP_166918688.1">
    <property type="nucleotide sequence ID" value="NZ_JAASRN010000001.1"/>
</dbReference>
<gene>
    <name evidence="8" type="ORF">FHS56_000935</name>
</gene>
<dbReference type="GO" id="GO:0008972">
    <property type="term" value="F:phosphomethylpyrimidine kinase activity"/>
    <property type="evidence" value="ECO:0007669"/>
    <property type="project" value="InterPro"/>
</dbReference>
<accession>A0A846MPQ9</accession>
<evidence type="ECO:0000256" key="6">
    <source>
        <dbReference type="ARBA" id="ARBA00022840"/>
    </source>
</evidence>
<dbReference type="InterPro" id="IPR013749">
    <property type="entry name" value="PM/HMP-P_kinase-1"/>
</dbReference>
<comment type="caution">
    <text evidence="8">The sequence shown here is derived from an EMBL/GenBank/DDBJ whole genome shotgun (WGS) entry which is preliminary data.</text>
</comment>
<dbReference type="GO" id="GO:0008902">
    <property type="term" value="F:hydroxymethylpyrimidine kinase activity"/>
    <property type="evidence" value="ECO:0007669"/>
    <property type="project" value="UniProtKB-EC"/>
</dbReference>
<dbReference type="InterPro" id="IPR004399">
    <property type="entry name" value="HMP/HMP-P_kinase_dom"/>
</dbReference>
<keyword evidence="4" id="KW-0547">Nucleotide-binding</keyword>
<dbReference type="CDD" id="cd01169">
    <property type="entry name" value="HMPP_kinase"/>
    <property type="match status" value="1"/>
</dbReference>
<evidence type="ECO:0000256" key="3">
    <source>
        <dbReference type="ARBA" id="ARBA00022679"/>
    </source>
</evidence>
<reference evidence="8 9" key="1">
    <citation type="submission" date="2020-03" db="EMBL/GenBank/DDBJ databases">
        <title>Genomic Encyclopedia of Type Strains, Phase IV (KMG-IV): sequencing the most valuable type-strain genomes for metagenomic binning, comparative biology and taxonomic classification.</title>
        <authorList>
            <person name="Goeker M."/>
        </authorList>
    </citation>
    <scope>NUCLEOTIDE SEQUENCE [LARGE SCALE GENOMIC DNA]</scope>
    <source>
        <strain evidence="8 9">DSM 5718</strain>
    </source>
</reference>
<keyword evidence="5 8" id="KW-0418">Kinase</keyword>
<evidence type="ECO:0000256" key="2">
    <source>
        <dbReference type="ARBA" id="ARBA00012135"/>
    </source>
</evidence>
<dbReference type="PANTHER" id="PTHR20858">
    <property type="entry name" value="PHOSPHOMETHYLPYRIMIDINE KINASE"/>
    <property type="match status" value="1"/>
</dbReference>
<sequence length="283" mass="30460">MQEKQYTVALSIAGSDSGGGAGIQADIKTMSALGVFATTAITAVTAQNTCGVRLVQAMPPEVVRAQIEAVLEDMSVRAIKIGMLFSTPIIEAVAAALKPYAAEIPIVLDPVMIAQSGDPLIREEAIEAMKALLFPLTTLITPNLPEFAALLGEAFDEEQPSHSMEAWLQWGAKAVLIKGGHSHDTSRVIDYLLLTEQQQVQRFESPRIATTNTHGTGCTLSSAIAAFLAYGYDTIEAVRRAKEYLTQALKQGAERRLGKGAGPVHHFHAFWENINLKKVGSDF</sequence>
<dbReference type="Pfam" id="PF08543">
    <property type="entry name" value="Phos_pyr_kin"/>
    <property type="match status" value="1"/>
</dbReference>
<dbReference type="SUPFAM" id="SSF53613">
    <property type="entry name" value="Ribokinase-like"/>
    <property type="match status" value="1"/>
</dbReference>
<evidence type="ECO:0000313" key="8">
    <source>
        <dbReference type="EMBL" id="NIK73449.1"/>
    </source>
</evidence>
<name>A0A846MPQ9_9BACT</name>
<dbReference type="AlphaFoldDB" id="A0A846MPQ9"/>
<evidence type="ECO:0000313" key="9">
    <source>
        <dbReference type="Proteomes" id="UP000537126"/>
    </source>
</evidence>
<dbReference type="Gene3D" id="3.40.1190.20">
    <property type="match status" value="1"/>
</dbReference>
<organism evidence="8 9">
    <name type="scientific">Thermonema lapsum</name>
    <dbReference type="NCBI Taxonomy" id="28195"/>
    <lineage>
        <taxon>Bacteria</taxon>
        <taxon>Pseudomonadati</taxon>
        <taxon>Bacteroidota</taxon>
        <taxon>Cytophagia</taxon>
        <taxon>Cytophagales</taxon>
        <taxon>Thermonemataceae</taxon>
        <taxon>Thermonema</taxon>
    </lineage>
</organism>
<dbReference type="NCBIfam" id="TIGR00097">
    <property type="entry name" value="HMP-P_kinase"/>
    <property type="match status" value="1"/>
</dbReference>
<dbReference type="EC" id="2.7.1.49" evidence="2"/>
<feature type="domain" description="Pyridoxamine kinase/Phosphomethylpyrimidine kinase" evidence="7">
    <location>
        <begin position="16"/>
        <end position="265"/>
    </location>
</feature>
<evidence type="ECO:0000256" key="4">
    <source>
        <dbReference type="ARBA" id="ARBA00022741"/>
    </source>
</evidence>
<dbReference type="EMBL" id="JAASRN010000001">
    <property type="protein sequence ID" value="NIK73449.1"/>
    <property type="molecule type" value="Genomic_DNA"/>
</dbReference>
<protein>
    <recommendedName>
        <fullName evidence="2">hydroxymethylpyrimidine kinase</fullName>
        <ecNumber evidence="2">2.7.1.49</ecNumber>
    </recommendedName>
</protein>
<dbReference type="Proteomes" id="UP000537126">
    <property type="component" value="Unassembled WGS sequence"/>
</dbReference>
<dbReference type="GO" id="GO:0005829">
    <property type="term" value="C:cytosol"/>
    <property type="evidence" value="ECO:0007669"/>
    <property type="project" value="TreeGrafter"/>
</dbReference>
<dbReference type="GO" id="GO:0005524">
    <property type="term" value="F:ATP binding"/>
    <property type="evidence" value="ECO:0007669"/>
    <property type="project" value="UniProtKB-KW"/>
</dbReference>
<dbReference type="PANTHER" id="PTHR20858:SF17">
    <property type="entry name" value="HYDROXYMETHYLPYRIMIDINE_PHOSPHOMETHYLPYRIMIDINE KINASE THI20-RELATED"/>
    <property type="match status" value="1"/>
</dbReference>
<dbReference type="InterPro" id="IPR029056">
    <property type="entry name" value="Ribokinase-like"/>
</dbReference>
<evidence type="ECO:0000256" key="5">
    <source>
        <dbReference type="ARBA" id="ARBA00022777"/>
    </source>
</evidence>
<dbReference type="GO" id="GO:0009228">
    <property type="term" value="P:thiamine biosynthetic process"/>
    <property type="evidence" value="ECO:0007669"/>
    <property type="project" value="InterPro"/>
</dbReference>
<evidence type="ECO:0000259" key="7">
    <source>
        <dbReference type="Pfam" id="PF08543"/>
    </source>
</evidence>
<proteinExistence type="predicted"/>
<dbReference type="FunFam" id="3.40.1190.20:FF:000003">
    <property type="entry name" value="Phosphomethylpyrimidine kinase ThiD"/>
    <property type="match status" value="1"/>
</dbReference>
<keyword evidence="9" id="KW-1185">Reference proteome</keyword>
<keyword evidence="6" id="KW-0067">ATP-binding</keyword>
<comment type="pathway">
    <text evidence="1">Cofactor biosynthesis; thiamine diphosphate biosynthesis.</text>
</comment>
<evidence type="ECO:0000256" key="1">
    <source>
        <dbReference type="ARBA" id="ARBA00004948"/>
    </source>
</evidence>